<dbReference type="InterPro" id="IPR003593">
    <property type="entry name" value="AAA+_ATPase"/>
</dbReference>
<proteinExistence type="predicted"/>
<accession>A0A9W3TH91</accession>
<dbReference type="Proteomes" id="UP000191057">
    <property type="component" value="Chromosome"/>
</dbReference>
<dbReference type="InterPro" id="IPR049945">
    <property type="entry name" value="AAA_22"/>
</dbReference>
<dbReference type="SUPFAM" id="SSF52540">
    <property type="entry name" value="P-loop containing nucleoside triphosphate hydrolases"/>
    <property type="match status" value="1"/>
</dbReference>
<dbReference type="EMBL" id="CP020002">
    <property type="protein sequence ID" value="AQY41633.1"/>
    <property type="molecule type" value="Genomic_DNA"/>
</dbReference>
<evidence type="ECO:0000313" key="2">
    <source>
        <dbReference type="Proteomes" id="UP000191057"/>
    </source>
</evidence>
<gene>
    <name evidence="1" type="ORF">B4918_28435</name>
</gene>
<dbReference type="Pfam" id="PF13401">
    <property type="entry name" value="AAA_22"/>
    <property type="match status" value="1"/>
</dbReference>
<organism evidence="1 2">
    <name type="scientific">Bacillus thuringiensis</name>
    <dbReference type="NCBI Taxonomy" id="1428"/>
    <lineage>
        <taxon>Bacteria</taxon>
        <taxon>Bacillati</taxon>
        <taxon>Bacillota</taxon>
        <taxon>Bacilli</taxon>
        <taxon>Bacillales</taxon>
        <taxon>Bacillaceae</taxon>
        <taxon>Bacillus</taxon>
        <taxon>Bacillus cereus group</taxon>
    </lineage>
</organism>
<dbReference type="Gene3D" id="3.40.50.300">
    <property type="entry name" value="P-loop containing nucleotide triphosphate hydrolases"/>
    <property type="match status" value="1"/>
</dbReference>
<dbReference type="InterPro" id="IPR027417">
    <property type="entry name" value="P-loop_NTPase"/>
</dbReference>
<name>A0A9W3TH91_BACTU</name>
<dbReference type="GO" id="GO:0016887">
    <property type="term" value="F:ATP hydrolysis activity"/>
    <property type="evidence" value="ECO:0007669"/>
    <property type="project" value="InterPro"/>
</dbReference>
<evidence type="ECO:0000313" key="1">
    <source>
        <dbReference type="EMBL" id="AQY41633.1"/>
    </source>
</evidence>
<dbReference type="SMART" id="SM00382">
    <property type="entry name" value="AAA"/>
    <property type="match status" value="1"/>
</dbReference>
<dbReference type="AlphaFoldDB" id="A0A9W3TH91"/>
<dbReference type="RefSeq" id="WP_079246132.1">
    <property type="nucleotide sequence ID" value="NZ_JARSYF010000021.1"/>
</dbReference>
<reference evidence="1 2" key="1">
    <citation type="submission" date="2017-03" db="EMBL/GenBank/DDBJ databases">
        <title>Complete genome sequence of Bacillus thuringiensis L-7601, a novel melanin producing strain.</title>
        <authorList>
            <person name="Cai J."/>
            <person name="Cao Z."/>
            <person name="Tan T."/>
        </authorList>
    </citation>
    <scope>NUCLEOTIDE SEQUENCE [LARGE SCALE GENOMIC DNA]</scope>
    <source>
        <strain evidence="1 2">L-7601</strain>
    </source>
</reference>
<sequence length="383" mass="44842">MDRQLFPKELNGKSADEKIKYFKNLTIAHPKLMAAFKGFKEKISVADNNEILLVFGPSGVGKSTLFNKIITYYNELYMEEMLMDKGLIPIVGEEAVAPDDGRFDWKDFYIRALTSLNEPLINYKINIDANKGLIPSEKGKSAYRRAMENALIYRKPIAFLIDEAQHISRISKGKSLRNQMDTLKSLASKSRVPFVLFGTYEILKFRNLSGQLIRRGIDIHLPRYKLEIKEDRDAFQSVLWTFQRHLPFYEEPKLVENWEYFYIHSIGCIGNLKIWLNRTVEYSLMDNYHKKTLDLNDFKKFEMSVDKIEKMADETIEMEKQIAEEKVCEIKERISRKLGWGINQYEENSLTSKPYKTKIKVGERKPNRDQIGIEEFKNEKTNL</sequence>
<protein>
    <submittedName>
        <fullName evidence="1">Uncharacterized protein</fullName>
    </submittedName>
</protein>